<proteinExistence type="predicted"/>
<dbReference type="PANTHER" id="PTHR35175:SF2">
    <property type="entry name" value="DUF1289 DOMAIN-CONTAINING PROTEIN"/>
    <property type="match status" value="1"/>
</dbReference>
<protein>
    <recommendedName>
        <fullName evidence="3">DUF1289 domain-containing protein</fullName>
    </recommendedName>
</protein>
<dbReference type="RefSeq" id="WP_207211320.1">
    <property type="nucleotide sequence ID" value="NZ_UWOC01000001.1"/>
</dbReference>
<dbReference type="InterPro" id="IPR010710">
    <property type="entry name" value="DUF1289"/>
</dbReference>
<keyword evidence="2" id="KW-1185">Reference proteome</keyword>
<dbReference type="Pfam" id="PF06945">
    <property type="entry name" value="DUF1289"/>
    <property type="match status" value="1"/>
</dbReference>
<dbReference type="AlphaFoldDB" id="A0A447CP53"/>
<comment type="caution">
    <text evidence="1">The sequence shown here is derived from an EMBL/GenBank/DDBJ whole genome shotgun (WGS) entry which is preliminary data.</text>
</comment>
<reference evidence="2" key="1">
    <citation type="submission" date="2018-10" db="EMBL/GenBank/DDBJ databases">
        <authorList>
            <person name="Peiro R."/>
            <person name="Begona"/>
            <person name="Cbmso G."/>
            <person name="Lopez M."/>
            <person name="Gonzalez S."/>
            <person name="Sacristan E."/>
            <person name="Castillo E."/>
        </authorList>
    </citation>
    <scope>NUCLEOTIDE SEQUENCE [LARGE SCALE GENOMIC DNA]</scope>
</reference>
<evidence type="ECO:0000313" key="2">
    <source>
        <dbReference type="Proteomes" id="UP000289200"/>
    </source>
</evidence>
<name>A0A447CP53_9BRAD</name>
<organism evidence="1 2">
    <name type="scientific">Rhodoplanes serenus</name>
    <dbReference type="NCBI Taxonomy" id="200615"/>
    <lineage>
        <taxon>Bacteria</taxon>
        <taxon>Pseudomonadati</taxon>
        <taxon>Pseudomonadota</taxon>
        <taxon>Alphaproteobacteria</taxon>
        <taxon>Hyphomicrobiales</taxon>
        <taxon>Nitrobacteraceae</taxon>
        <taxon>Rhodoplanes</taxon>
    </lineage>
</organism>
<evidence type="ECO:0008006" key="3">
    <source>
        <dbReference type="Google" id="ProtNLM"/>
    </source>
</evidence>
<dbReference type="Proteomes" id="UP000289200">
    <property type="component" value="Unassembled WGS sequence"/>
</dbReference>
<gene>
    <name evidence="1" type="ORF">RHODGE_RHODGE_00018</name>
</gene>
<dbReference type="PANTHER" id="PTHR35175">
    <property type="entry name" value="DUF1289 DOMAIN-CONTAINING PROTEIN"/>
    <property type="match status" value="1"/>
</dbReference>
<evidence type="ECO:0000313" key="1">
    <source>
        <dbReference type="EMBL" id="VCU06928.1"/>
    </source>
</evidence>
<accession>A0A447CP53</accession>
<dbReference type="EMBL" id="UWOC01000001">
    <property type="protein sequence ID" value="VCU06928.1"/>
    <property type="molecule type" value="Genomic_DNA"/>
</dbReference>
<sequence length="60" mass="6471">MTIDTPCIKVCTVDRASGLCVGCGRSLDEIAEWADLSAAARRRIMAELPARLARLSALHD</sequence>